<keyword evidence="1" id="KW-0472">Membrane</keyword>
<sequence>MGSASGEIAAEQAIHPSNEPALTPQTDTVAPVIGLFIDLIVMLVRLMVWLLVLFVKLTFWLIQALVAVCVGIFAMLTRRV</sequence>
<gene>
    <name evidence="2" type="ORF">ET471_06550</name>
</gene>
<keyword evidence="1" id="KW-1133">Transmembrane helix</keyword>
<organism evidence="2 3">
    <name type="scientific">Xylanimonas protaetiae</name>
    <dbReference type="NCBI Taxonomy" id="2509457"/>
    <lineage>
        <taxon>Bacteria</taxon>
        <taxon>Bacillati</taxon>
        <taxon>Actinomycetota</taxon>
        <taxon>Actinomycetes</taxon>
        <taxon>Micrococcales</taxon>
        <taxon>Promicromonosporaceae</taxon>
        <taxon>Xylanimonas</taxon>
    </lineage>
</organism>
<name>A0A4P6F2G5_9MICO</name>
<dbReference type="Proteomes" id="UP000292118">
    <property type="component" value="Chromosome"/>
</dbReference>
<reference evidence="2 3" key="1">
    <citation type="submission" date="2019-01" db="EMBL/GenBank/DDBJ databases">
        <title>Genome sequencing of strain FW10M-9.</title>
        <authorList>
            <person name="Heo J."/>
            <person name="Kim S.-J."/>
            <person name="Kim J.-S."/>
            <person name="Hong S.-B."/>
            <person name="Kwon S.-W."/>
        </authorList>
    </citation>
    <scope>NUCLEOTIDE SEQUENCE [LARGE SCALE GENOMIC DNA]</scope>
    <source>
        <strain evidence="2 3">FW10M-9</strain>
    </source>
</reference>
<dbReference type="AlphaFoldDB" id="A0A4P6F2G5"/>
<dbReference type="KEGG" id="xya:ET471_06550"/>
<accession>A0A4P6F2G5</accession>
<keyword evidence="3" id="KW-1185">Reference proteome</keyword>
<dbReference type="EMBL" id="CP035493">
    <property type="protein sequence ID" value="QAY69742.1"/>
    <property type="molecule type" value="Genomic_DNA"/>
</dbReference>
<dbReference type="RefSeq" id="WP_129187133.1">
    <property type="nucleotide sequence ID" value="NZ_CP035493.1"/>
</dbReference>
<proteinExistence type="predicted"/>
<feature type="transmembrane region" description="Helical" evidence="1">
    <location>
        <begin position="29"/>
        <end position="51"/>
    </location>
</feature>
<feature type="transmembrane region" description="Helical" evidence="1">
    <location>
        <begin position="57"/>
        <end position="76"/>
    </location>
</feature>
<evidence type="ECO:0000313" key="3">
    <source>
        <dbReference type="Proteomes" id="UP000292118"/>
    </source>
</evidence>
<keyword evidence="1" id="KW-0812">Transmembrane</keyword>
<protein>
    <submittedName>
        <fullName evidence="2">Uncharacterized protein</fullName>
    </submittedName>
</protein>
<evidence type="ECO:0000313" key="2">
    <source>
        <dbReference type="EMBL" id="QAY69742.1"/>
    </source>
</evidence>
<evidence type="ECO:0000256" key="1">
    <source>
        <dbReference type="SAM" id="Phobius"/>
    </source>
</evidence>